<dbReference type="EMBL" id="CAKE01000035">
    <property type="protein sequence ID" value="CCI82732.1"/>
    <property type="molecule type" value="Genomic_DNA"/>
</dbReference>
<dbReference type="RefSeq" id="WP_008471900.1">
    <property type="nucleotide sequence ID" value="NZ_AYZP01000001.1"/>
</dbReference>
<gene>
    <name evidence="1" type="ORF">BN55_08620</name>
</gene>
<organism evidence="1 2">
    <name type="scientific">Lactobacillus hominis DSM 23910 = CRBIP 24.179</name>
    <dbReference type="NCBI Taxonomy" id="1423758"/>
    <lineage>
        <taxon>Bacteria</taxon>
        <taxon>Bacillati</taxon>
        <taxon>Bacillota</taxon>
        <taxon>Bacilli</taxon>
        <taxon>Lactobacillales</taxon>
        <taxon>Lactobacillaceae</taxon>
        <taxon>Lactobacillus</taxon>
    </lineage>
</organism>
<accession>I7L7M8</accession>
<evidence type="ECO:0000313" key="1">
    <source>
        <dbReference type="EMBL" id="CCI82732.1"/>
    </source>
</evidence>
<name>I7L7M8_9LACO</name>
<reference evidence="1 2" key="1">
    <citation type="submission" date="2012-06" db="EMBL/GenBank/DDBJ databases">
        <title>Draft Genome Sequence of Lactobacillus hominis Strain CRBIP 24.179T, isolated from human intestine.</title>
        <authorList>
            <person name="Cousin S."/>
            <person name="Ma L."/>
            <person name="Bizet C."/>
            <person name="Loux V."/>
            <person name="Bouchier C."/>
            <person name="Clermont D."/>
            <person name="Creno S."/>
        </authorList>
    </citation>
    <scope>NUCLEOTIDE SEQUENCE [LARGE SCALE GENOMIC DNA]</scope>
    <source>
        <strain evidence="2">CRBIP 24.179T</strain>
    </source>
</reference>
<comment type="caution">
    <text evidence="1">The sequence shown here is derived from an EMBL/GenBank/DDBJ whole genome shotgun (WGS) entry which is preliminary data.</text>
</comment>
<dbReference type="eggNOG" id="ENOG50309TI">
    <property type="taxonomic scope" value="Bacteria"/>
</dbReference>
<protein>
    <submittedName>
        <fullName evidence="1">Uncharacterized protein</fullName>
    </submittedName>
</protein>
<dbReference type="Proteomes" id="UP000009320">
    <property type="component" value="Unassembled WGS sequence"/>
</dbReference>
<dbReference type="STRING" id="1423758.FC41_GL000428"/>
<dbReference type="AlphaFoldDB" id="I7L7M8"/>
<dbReference type="GeneID" id="82847953"/>
<dbReference type="PATRIC" id="fig|1423758.3.peg.431"/>
<evidence type="ECO:0000313" key="2">
    <source>
        <dbReference type="Proteomes" id="UP000009320"/>
    </source>
</evidence>
<keyword evidence="2" id="KW-1185">Reference proteome</keyword>
<dbReference type="OrthoDB" id="2303669at2"/>
<proteinExistence type="predicted"/>
<sequence length="170" mass="19463">MKYYILLNKTNTLGQIPVEKKHKTDFFICGNLDNVNHTIILYNSFHEEIGRLYLDKSSKLIRSYTIDVVHHSLVKVKKVNSHLTNLFYVTRLNYWVSGNIKKGNYSFYSGIKKVASVETLVTFDGTGLCCSIARPEDVPFILLISILFTQWHTTPLKLPQLNLIKKPASA</sequence>